<dbReference type="InterPro" id="IPR020568">
    <property type="entry name" value="Ribosomal_Su5_D2-typ_SF"/>
</dbReference>
<sequence length="851" mass="95249">MLKHNFLKTSWCKLRTRYIHKNTSLSEASKSKECATAKIRNIGILAHIDAGKTTTTERMLYYSGLIRNMGEVHHGNTVTDYMEQERQRGITITSAAVTFNWKDYRFNLIDTPGHIDFTMEVEQTLQILDGAIVVLDGTVGVEAQTLTVSRQADRYNIPRIIYVNKMDRANADFNMSLQSIESKLNVETLPIQIPIEKAGALEGIIDIITMEKLIFDKKNQGMHLIKTKIAESEDARLWNIASEQRRLLTDKLSGLDDKLADIIIEQESLDNIQPQMLVDSLRRVTIGRKGVPVILGSSYKNIGVQPLMDSVILYLPSPTNVYQLNLYRCFENNLAARVFKIVHDKQRGPITFFRIYSGNMKKGQKLYNVTRGQSEQCTRLYIACADDYEEVTEVSYGNIAAVSGLKNTITGDLITTSQSIANHAKQIMLKENPKQLDYVNNFFASGVNLLDPVFFCSIEPPSLSAQTTLETALQELQREDPSLHVKNDPETEQIVLGGMGELHIDIIKQRIRTDYKIDVDLGPLQIAYKETIQNAVKDTLSIEHKMGHTTHKVTIIMSLIPNYEGKEKLLLDKSPDNASNIDCIHPRVISAIKNGVNAALLHGVKLSCPVINVGVKLHWLEVARGTSDTIISAAASQCIRKLLQDGNSMLLEPMMQLEIVTPEEYSSSINSDLTRRRAVIQEIDMRGNNKVHLTNPRDAATRRCSVLRIAVGRVWPTFRNNRAIPRTSCWAKFITEFFECQLGLVEFGGRREINTGRLSTWRGVGWCVHHEERGPGLTAATGTTLIVTLTLIIPLSEIQKPVVVVLATTGISAPENSSPHLTPCSRVFAVMSAELCVADFIGRPLYMLQGH</sequence>
<dbReference type="CDD" id="cd16262">
    <property type="entry name" value="EFG_III"/>
    <property type="match status" value="1"/>
</dbReference>
<keyword evidence="2" id="KW-0648">Protein biosynthesis</keyword>
<dbReference type="InterPro" id="IPR005225">
    <property type="entry name" value="Small_GTP-bd"/>
</dbReference>
<dbReference type="Pfam" id="PF00009">
    <property type="entry name" value="GTP_EFTU"/>
    <property type="match status" value="1"/>
</dbReference>
<dbReference type="InterPro" id="IPR053905">
    <property type="entry name" value="EF-G-like_DII"/>
</dbReference>
<dbReference type="Gene3D" id="3.30.70.240">
    <property type="match status" value="1"/>
</dbReference>
<feature type="domain" description="Tr-type G" evidence="5">
    <location>
        <begin position="37"/>
        <end position="319"/>
    </location>
</feature>
<dbReference type="InterPro" id="IPR009022">
    <property type="entry name" value="EFG_III"/>
</dbReference>
<evidence type="ECO:0000256" key="2">
    <source>
        <dbReference type="ARBA" id="ARBA00022917"/>
    </source>
</evidence>
<dbReference type="Pfam" id="PF14492">
    <property type="entry name" value="EFG_III"/>
    <property type="match status" value="1"/>
</dbReference>
<dbReference type="SUPFAM" id="SSF52540">
    <property type="entry name" value="P-loop containing nucleoside triphosphate hydrolases"/>
    <property type="match status" value="1"/>
</dbReference>
<evidence type="ECO:0000256" key="4">
    <source>
        <dbReference type="ARBA" id="ARBA00023134"/>
    </source>
</evidence>
<keyword evidence="1" id="KW-0547">Nucleotide-binding</keyword>
<dbReference type="AlphaFoldDB" id="A0A195EYS5"/>
<dbReference type="PRINTS" id="PR00315">
    <property type="entry name" value="ELONGATNFCT"/>
</dbReference>
<evidence type="ECO:0000259" key="5">
    <source>
        <dbReference type="PROSITE" id="PS51722"/>
    </source>
</evidence>
<accession>A0A195EYS5</accession>
<dbReference type="Gene3D" id="3.40.50.300">
    <property type="entry name" value="P-loop containing nucleotide triphosphate hydrolases"/>
    <property type="match status" value="1"/>
</dbReference>
<dbReference type="SUPFAM" id="SSF54211">
    <property type="entry name" value="Ribosomal protein S5 domain 2-like"/>
    <property type="match status" value="1"/>
</dbReference>
<keyword evidence="7" id="KW-1185">Reference proteome</keyword>
<organism evidence="6 7">
    <name type="scientific">Trachymyrmex septentrionalis</name>
    <dbReference type="NCBI Taxonomy" id="34720"/>
    <lineage>
        <taxon>Eukaryota</taxon>
        <taxon>Metazoa</taxon>
        <taxon>Ecdysozoa</taxon>
        <taxon>Arthropoda</taxon>
        <taxon>Hexapoda</taxon>
        <taxon>Insecta</taxon>
        <taxon>Pterygota</taxon>
        <taxon>Neoptera</taxon>
        <taxon>Endopterygota</taxon>
        <taxon>Hymenoptera</taxon>
        <taxon>Apocrita</taxon>
        <taxon>Aculeata</taxon>
        <taxon>Formicoidea</taxon>
        <taxon>Formicidae</taxon>
        <taxon>Myrmicinae</taxon>
        <taxon>Trachymyrmex</taxon>
    </lineage>
</organism>
<evidence type="ECO:0000313" key="7">
    <source>
        <dbReference type="Proteomes" id="UP000078541"/>
    </source>
</evidence>
<dbReference type="Gene3D" id="2.40.30.10">
    <property type="entry name" value="Translation factors"/>
    <property type="match status" value="1"/>
</dbReference>
<dbReference type="PROSITE" id="PS51722">
    <property type="entry name" value="G_TR_2"/>
    <property type="match status" value="1"/>
</dbReference>
<gene>
    <name evidence="6" type="ORF">ALC56_12668</name>
</gene>
<dbReference type="InterPro" id="IPR041095">
    <property type="entry name" value="EFG_II"/>
</dbReference>
<dbReference type="PROSITE" id="PS00301">
    <property type="entry name" value="G_TR_1"/>
    <property type="match status" value="1"/>
</dbReference>
<dbReference type="GO" id="GO:0005759">
    <property type="term" value="C:mitochondrial matrix"/>
    <property type="evidence" value="ECO:0007669"/>
    <property type="project" value="UniProtKB-ARBA"/>
</dbReference>
<dbReference type="SUPFAM" id="SSF54980">
    <property type="entry name" value="EF-G C-terminal domain-like"/>
    <property type="match status" value="2"/>
</dbReference>
<dbReference type="GO" id="GO:0032543">
    <property type="term" value="P:mitochondrial translation"/>
    <property type="evidence" value="ECO:0007669"/>
    <property type="project" value="TreeGrafter"/>
</dbReference>
<dbReference type="CDD" id="cd01886">
    <property type="entry name" value="EF-G"/>
    <property type="match status" value="1"/>
</dbReference>
<keyword evidence="4" id="KW-0342">GTP-binding</keyword>
<dbReference type="EMBL" id="KQ981920">
    <property type="protein sequence ID" value="KYN33034.1"/>
    <property type="molecule type" value="Genomic_DNA"/>
</dbReference>
<dbReference type="SMART" id="SM00889">
    <property type="entry name" value="EFG_IV"/>
    <property type="match status" value="1"/>
</dbReference>
<dbReference type="FunFam" id="3.40.50.300:FF:000514">
    <property type="entry name" value="Ribosome-releasing factor 2, mitochondrial"/>
    <property type="match status" value="1"/>
</dbReference>
<dbReference type="Proteomes" id="UP000078541">
    <property type="component" value="Unassembled WGS sequence"/>
</dbReference>
<dbReference type="Gene3D" id="3.30.230.10">
    <property type="match status" value="1"/>
</dbReference>
<name>A0A195EYS5_9HYME</name>
<dbReference type="NCBIfam" id="TIGR00231">
    <property type="entry name" value="small_GTP"/>
    <property type="match status" value="1"/>
</dbReference>
<dbReference type="GO" id="GO:0005525">
    <property type="term" value="F:GTP binding"/>
    <property type="evidence" value="ECO:0007669"/>
    <property type="project" value="UniProtKB-KW"/>
</dbReference>
<dbReference type="InterPro" id="IPR000795">
    <property type="entry name" value="T_Tr_GTP-bd_dom"/>
</dbReference>
<evidence type="ECO:0000256" key="3">
    <source>
        <dbReference type="ARBA" id="ARBA00023128"/>
    </source>
</evidence>
<dbReference type="Pfam" id="PF03764">
    <property type="entry name" value="EFG_IV"/>
    <property type="match status" value="1"/>
</dbReference>
<dbReference type="STRING" id="34720.A0A195EYS5"/>
<dbReference type="PANTHER" id="PTHR43261">
    <property type="entry name" value="TRANSLATION ELONGATION FACTOR G-RELATED"/>
    <property type="match status" value="1"/>
</dbReference>
<dbReference type="InterPro" id="IPR027417">
    <property type="entry name" value="P-loop_NTPase"/>
</dbReference>
<dbReference type="InterPro" id="IPR000640">
    <property type="entry name" value="EFG_V-like"/>
</dbReference>
<protein>
    <submittedName>
        <fullName evidence="6">Ribosome-releasing factor 2, mitochondrial</fullName>
    </submittedName>
</protein>
<dbReference type="InterPro" id="IPR009000">
    <property type="entry name" value="Transl_B-barrel_sf"/>
</dbReference>
<evidence type="ECO:0000256" key="1">
    <source>
        <dbReference type="ARBA" id="ARBA00022741"/>
    </source>
</evidence>
<dbReference type="PANTHER" id="PTHR43261:SF1">
    <property type="entry name" value="RIBOSOME-RELEASING FACTOR 2, MITOCHONDRIAL"/>
    <property type="match status" value="1"/>
</dbReference>
<dbReference type="Pfam" id="PF00679">
    <property type="entry name" value="EFG_C"/>
    <property type="match status" value="1"/>
</dbReference>
<reference evidence="6 7" key="1">
    <citation type="submission" date="2016-03" db="EMBL/GenBank/DDBJ databases">
        <title>Trachymyrmex septentrionalis WGS genome.</title>
        <authorList>
            <person name="Nygaard S."/>
            <person name="Hu H."/>
            <person name="Boomsma J."/>
            <person name="Zhang G."/>
        </authorList>
    </citation>
    <scope>NUCLEOTIDE SEQUENCE [LARGE SCALE GENOMIC DNA]</scope>
    <source>
        <strain evidence="6">Tsep2-gDNA-1</strain>
        <tissue evidence="6">Whole body</tissue>
    </source>
</reference>
<dbReference type="InterPro" id="IPR031157">
    <property type="entry name" value="G_TR_CS"/>
</dbReference>
<dbReference type="Pfam" id="PF22042">
    <property type="entry name" value="EF-G_D2"/>
    <property type="match status" value="1"/>
</dbReference>
<dbReference type="GO" id="GO:0003924">
    <property type="term" value="F:GTPase activity"/>
    <property type="evidence" value="ECO:0007669"/>
    <property type="project" value="InterPro"/>
</dbReference>
<proteinExistence type="predicted"/>
<evidence type="ECO:0000313" key="6">
    <source>
        <dbReference type="EMBL" id="KYN33034.1"/>
    </source>
</evidence>
<keyword evidence="3" id="KW-0496">Mitochondrion</keyword>
<dbReference type="Gene3D" id="3.30.70.870">
    <property type="entry name" value="Elongation Factor G (Translational Gtpase), domain 3"/>
    <property type="match status" value="1"/>
</dbReference>
<dbReference type="InterPro" id="IPR014721">
    <property type="entry name" value="Ribsml_uS5_D2-typ_fold_subgr"/>
</dbReference>
<dbReference type="GO" id="GO:0032790">
    <property type="term" value="P:ribosome disassembly"/>
    <property type="evidence" value="ECO:0007669"/>
    <property type="project" value="TreeGrafter"/>
</dbReference>
<dbReference type="InterPro" id="IPR005517">
    <property type="entry name" value="Transl_elong_EFG/EF2_IV"/>
</dbReference>
<dbReference type="SUPFAM" id="SSF50447">
    <property type="entry name" value="Translation proteins"/>
    <property type="match status" value="1"/>
</dbReference>
<dbReference type="InterPro" id="IPR035647">
    <property type="entry name" value="EFG_III/V"/>
</dbReference>